<evidence type="ECO:0000259" key="2">
    <source>
        <dbReference type="Pfam" id="PF01939"/>
    </source>
</evidence>
<evidence type="ECO:0000256" key="1">
    <source>
        <dbReference type="ARBA" id="ARBA00023125"/>
    </source>
</evidence>
<dbReference type="AlphaFoldDB" id="A0A2U1TI97"/>
<gene>
    <name evidence="3" type="ORF">DF223_01795</name>
</gene>
<keyword evidence="4" id="KW-1185">Reference proteome</keyword>
<organism evidence="3 4">
    <name type="scientific">Mycetocola zhujimingii</name>
    <dbReference type="NCBI Taxonomy" id="2079792"/>
    <lineage>
        <taxon>Bacteria</taxon>
        <taxon>Bacillati</taxon>
        <taxon>Actinomycetota</taxon>
        <taxon>Actinomycetes</taxon>
        <taxon>Micrococcales</taxon>
        <taxon>Microbacteriaceae</taxon>
        <taxon>Mycetocola</taxon>
    </lineage>
</organism>
<dbReference type="InterPro" id="IPR002793">
    <property type="entry name" value="Endonuclease_NucS"/>
</dbReference>
<dbReference type="Pfam" id="PF01939">
    <property type="entry name" value="NucS_C"/>
    <property type="match status" value="1"/>
</dbReference>
<dbReference type="CDD" id="cd22341">
    <property type="entry name" value="NucS-like"/>
    <property type="match status" value="1"/>
</dbReference>
<proteinExistence type="predicted"/>
<dbReference type="InterPro" id="IPR048301">
    <property type="entry name" value="NucS_C"/>
</dbReference>
<dbReference type="GO" id="GO:0003677">
    <property type="term" value="F:DNA binding"/>
    <property type="evidence" value="ECO:0007669"/>
    <property type="project" value="UniProtKB-KW"/>
</dbReference>
<protein>
    <recommendedName>
        <fullName evidence="2">Endonuclease NucS C-terminal domain-containing protein</fullName>
    </recommendedName>
</protein>
<dbReference type="EMBL" id="QEFB01000001">
    <property type="protein sequence ID" value="PWC08609.1"/>
    <property type="molecule type" value="Genomic_DNA"/>
</dbReference>
<comment type="caution">
    <text evidence="3">The sequence shown here is derived from an EMBL/GenBank/DDBJ whole genome shotgun (WGS) entry which is preliminary data.</text>
</comment>
<keyword evidence="1" id="KW-0238">DNA-binding</keyword>
<evidence type="ECO:0000313" key="4">
    <source>
        <dbReference type="Proteomes" id="UP000244962"/>
    </source>
</evidence>
<accession>A0A2U1TI97</accession>
<dbReference type="InterPro" id="IPR011856">
    <property type="entry name" value="tRNA_endonuc-like_dom_sf"/>
</dbReference>
<dbReference type="GO" id="GO:0004519">
    <property type="term" value="F:endonuclease activity"/>
    <property type="evidence" value="ECO:0007669"/>
    <property type="project" value="InterPro"/>
</dbReference>
<reference evidence="4" key="1">
    <citation type="submission" date="2018-04" db="EMBL/GenBank/DDBJ databases">
        <authorList>
            <person name="Liu S."/>
            <person name="Wang Z."/>
            <person name="Li J."/>
        </authorList>
    </citation>
    <scope>NUCLEOTIDE SEQUENCE [LARGE SCALE GENOMIC DNA]</scope>
    <source>
        <strain evidence="4">622</strain>
    </source>
</reference>
<evidence type="ECO:0000313" key="3">
    <source>
        <dbReference type="EMBL" id="PWC08609.1"/>
    </source>
</evidence>
<dbReference type="Gene3D" id="3.40.1350.10">
    <property type="match status" value="1"/>
</dbReference>
<name>A0A2U1TI97_9MICO</name>
<sequence length="258" mass="29391">MEVLAQRDAGPELLDAIGRRPISRRAALSLLQNPMISNETILFIANSPFWYEGTADIGLLAQSKVMTRTPLEQLVERRFTVGGEGAVTYDGPGRYKVRTQFKIGNLSGPERPVSMDDSGVLMSARNDELVERESDKDRVVFRIEDRLEEFLVFNWSRIGFFADYDLVGQQYRTDSGPIDILARSKDKKRWLVIELKRGKPRDQAVGQVLRYMGWAERALSSWCTGAKSQRRDRCPIRASPEVDQYSHAHSSSMTFRRS</sequence>
<feature type="domain" description="Endonuclease NucS C-terminal" evidence="2">
    <location>
        <begin position="162"/>
        <end position="213"/>
    </location>
</feature>
<dbReference type="Proteomes" id="UP000244962">
    <property type="component" value="Unassembled WGS sequence"/>
</dbReference>